<protein>
    <submittedName>
        <fullName evidence="2">Uncharacterized protein</fullName>
    </submittedName>
</protein>
<dbReference type="AlphaFoldDB" id="A0A5B1B9M3"/>
<sequence>MRVRDTHLAQPAERFVGAPQAGLDVVGDVGFVALQRGQQDHYSRGGAGQELVQLQRAPVAGQVAVGENGDPVAGEPGHQGGRERVGALGVGGGRAAQRGEGVGVLLAFGEEQPGEAGGSGAQRGGPVQLGGEAVGLAVDPAAAVAVALLKPLVGAARTSALVADHLLDRAAVGGGVGVDPHPAPPVSGRGGIGGGEARGQRARRRGPRRRWVSIGSPAPGGRAVRAVRAAGAAGGRRTGQPPAARSPPRGRRPPRGS</sequence>
<accession>A0A5B1B9M3</accession>
<keyword evidence="3" id="KW-1185">Reference proteome</keyword>
<evidence type="ECO:0000256" key="1">
    <source>
        <dbReference type="SAM" id="MobiDB-lite"/>
    </source>
</evidence>
<feature type="compositionally biased region" description="Basic residues" evidence="1">
    <location>
        <begin position="248"/>
        <end position="257"/>
    </location>
</feature>
<feature type="compositionally biased region" description="Low complexity" evidence="1">
    <location>
        <begin position="238"/>
        <end position="247"/>
    </location>
</feature>
<organism evidence="2 3">
    <name type="scientific">Mycobacterium simiae</name>
    <name type="common">Mycobacterium habana</name>
    <dbReference type="NCBI Taxonomy" id="1784"/>
    <lineage>
        <taxon>Bacteria</taxon>
        <taxon>Bacillati</taxon>
        <taxon>Actinomycetota</taxon>
        <taxon>Actinomycetes</taxon>
        <taxon>Mycobacteriales</taxon>
        <taxon>Mycobacteriaceae</taxon>
        <taxon>Mycobacterium</taxon>
        <taxon>Mycobacterium simiae complex</taxon>
    </lineage>
</organism>
<feature type="compositionally biased region" description="Basic residues" evidence="1">
    <location>
        <begin position="200"/>
        <end position="211"/>
    </location>
</feature>
<evidence type="ECO:0000313" key="2">
    <source>
        <dbReference type="EMBL" id="KAA1243789.1"/>
    </source>
</evidence>
<reference evidence="2 3" key="1">
    <citation type="submission" date="2019-09" db="EMBL/GenBank/DDBJ databases">
        <title>Report of infection by Mycobacterium simiae a patient suffering from pulmonary tuberculosis.</title>
        <authorList>
            <person name="Mohanty P.S."/>
            <person name="Bansal A.K."/>
            <person name="Singh H."/>
            <person name="Sharma S."/>
            <person name="Patil S.A."/>
            <person name="Upadhaya P."/>
            <person name="Singh P.K."/>
            <person name="Kumar D."/>
            <person name="Kumar S."/>
            <person name="Singh R.K."/>
            <person name="Chaudhary B."/>
        </authorList>
    </citation>
    <scope>NUCLEOTIDE SEQUENCE [LARGE SCALE GENOMIC DNA]</scope>
    <source>
        <strain evidence="2 3">JAL-560-SIM</strain>
    </source>
</reference>
<feature type="region of interest" description="Disordered" evidence="1">
    <location>
        <begin position="177"/>
        <end position="257"/>
    </location>
</feature>
<feature type="compositionally biased region" description="Gly residues" evidence="1">
    <location>
        <begin position="188"/>
        <end position="197"/>
    </location>
</feature>
<proteinExistence type="predicted"/>
<evidence type="ECO:0000313" key="3">
    <source>
        <dbReference type="Proteomes" id="UP000324701"/>
    </source>
</evidence>
<name>A0A5B1B9M3_MYCSI</name>
<feature type="compositionally biased region" description="Low complexity" evidence="1">
    <location>
        <begin position="217"/>
        <end position="231"/>
    </location>
</feature>
<gene>
    <name evidence="2" type="ORF">F0Q45_25395</name>
</gene>
<dbReference type="EMBL" id="VTZN01000326">
    <property type="protein sequence ID" value="KAA1243789.1"/>
    <property type="molecule type" value="Genomic_DNA"/>
</dbReference>
<dbReference type="Proteomes" id="UP000324701">
    <property type="component" value="Unassembled WGS sequence"/>
</dbReference>
<comment type="caution">
    <text evidence="2">The sequence shown here is derived from an EMBL/GenBank/DDBJ whole genome shotgun (WGS) entry which is preliminary data.</text>
</comment>